<comment type="function">
    <text evidence="1">Reversible hydration of carbon dioxide.</text>
</comment>
<dbReference type="PANTHER" id="PTHR18952:SF236">
    <property type="entry name" value="ALPHA CARBONIC ANHYDRASE 1, CHLOROPLASTIC"/>
    <property type="match status" value="1"/>
</dbReference>
<sequence>MFFLLPCFYVCQGNRQLSSTLITTMIPRISFSILLLALLVIGASSTSTDANAPEFSYEGGNGPEKWGTLTSSYTQCSNGKMQSPVNIVNNQVTRGKTFKSLTRIYNPCNSTLINNGFNVGIHFEEYAGVMVVDGKNYTLKQLHYHSPSEHQLQGVQYPVEQHLVHRADDGSSSVVAILYQYDKPDPFLAKFMDKLTELAKENCQSHEEAHIAVGTLDLKLLKKQTRKFYRYIGSLTTPPCTEQVIWNILARVRSISKEQVEALKAPVRSNCKNNARPLQPLNGRQVELYAEIDHDD</sequence>
<dbReference type="Proteomes" id="UP000813462">
    <property type="component" value="Unassembled WGS sequence"/>
</dbReference>
<feature type="domain" description="Alpha-carbonic anhydrase" evidence="5">
    <location>
        <begin position="53"/>
        <end position="290"/>
    </location>
</feature>
<dbReference type="Pfam" id="PF00194">
    <property type="entry name" value="Carb_anhydrase"/>
    <property type="match status" value="1"/>
</dbReference>
<dbReference type="InterPro" id="IPR036398">
    <property type="entry name" value="CA_dom_sf"/>
</dbReference>
<dbReference type="AlphaFoldDB" id="A0A978UBM4"/>
<dbReference type="InterPro" id="IPR023561">
    <property type="entry name" value="Carbonic_anhydrase_a-class"/>
</dbReference>
<evidence type="ECO:0000256" key="1">
    <source>
        <dbReference type="ARBA" id="ARBA00002904"/>
    </source>
</evidence>
<evidence type="ECO:0000256" key="3">
    <source>
        <dbReference type="ARBA" id="ARBA00006365"/>
    </source>
</evidence>
<evidence type="ECO:0000256" key="2">
    <source>
        <dbReference type="ARBA" id="ARBA00004470"/>
    </source>
</evidence>
<organism evidence="6 7">
    <name type="scientific">Ziziphus jujuba var. spinosa</name>
    <dbReference type="NCBI Taxonomy" id="714518"/>
    <lineage>
        <taxon>Eukaryota</taxon>
        <taxon>Viridiplantae</taxon>
        <taxon>Streptophyta</taxon>
        <taxon>Embryophyta</taxon>
        <taxon>Tracheophyta</taxon>
        <taxon>Spermatophyta</taxon>
        <taxon>Magnoliopsida</taxon>
        <taxon>eudicotyledons</taxon>
        <taxon>Gunneridae</taxon>
        <taxon>Pentapetalae</taxon>
        <taxon>rosids</taxon>
        <taxon>fabids</taxon>
        <taxon>Rosales</taxon>
        <taxon>Rhamnaceae</taxon>
        <taxon>Paliureae</taxon>
        <taxon>Ziziphus</taxon>
    </lineage>
</organism>
<dbReference type="EMBL" id="JAEACU010000012">
    <property type="protein sequence ID" value="KAH7512167.1"/>
    <property type="molecule type" value="Genomic_DNA"/>
</dbReference>
<dbReference type="PANTHER" id="PTHR18952">
    <property type="entry name" value="CARBONIC ANHYDRASE"/>
    <property type="match status" value="1"/>
</dbReference>
<name>A0A978UBM4_ZIZJJ</name>
<protein>
    <recommendedName>
        <fullName evidence="5">Alpha-carbonic anhydrase domain-containing protein</fullName>
    </recommendedName>
</protein>
<reference evidence="6" key="1">
    <citation type="journal article" date="2021" name="Front. Plant Sci.">
        <title>Chromosome-Scale Genome Assembly for Chinese Sour Jujube and Insights Into Its Genome Evolution and Domestication Signature.</title>
        <authorList>
            <person name="Shen L.-Y."/>
            <person name="Luo H."/>
            <person name="Wang X.-L."/>
            <person name="Wang X.-M."/>
            <person name="Qiu X.-J."/>
            <person name="Liu H."/>
            <person name="Zhou S.-S."/>
            <person name="Jia K.-H."/>
            <person name="Nie S."/>
            <person name="Bao Y.-T."/>
            <person name="Zhang R.-G."/>
            <person name="Yun Q.-Z."/>
            <person name="Chai Y.-H."/>
            <person name="Lu J.-Y."/>
            <person name="Li Y."/>
            <person name="Zhao S.-W."/>
            <person name="Mao J.-F."/>
            <person name="Jia S.-G."/>
            <person name="Mao Y.-M."/>
        </authorList>
    </citation>
    <scope>NUCLEOTIDE SEQUENCE</scope>
    <source>
        <strain evidence="6">AT0</strain>
        <tissue evidence="6">Leaf</tissue>
    </source>
</reference>
<dbReference type="InterPro" id="IPR041891">
    <property type="entry name" value="Alpha_CA_prokaryot-like"/>
</dbReference>
<evidence type="ECO:0000313" key="7">
    <source>
        <dbReference type="Proteomes" id="UP000813462"/>
    </source>
</evidence>
<accession>A0A978UBM4</accession>
<dbReference type="OrthoDB" id="429145at2759"/>
<comment type="subcellular location">
    <subcellularLocation>
        <location evidence="2">Plastid</location>
        <location evidence="2">Chloroplast stroma</location>
    </subcellularLocation>
</comment>
<dbReference type="GO" id="GO:0004089">
    <property type="term" value="F:carbonate dehydratase activity"/>
    <property type="evidence" value="ECO:0007669"/>
    <property type="project" value="UniProtKB-EC"/>
</dbReference>
<proteinExistence type="inferred from homology"/>
<evidence type="ECO:0000256" key="4">
    <source>
        <dbReference type="ARBA" id="ARBA00048348"/>
    </source>
</evidence>
<comment type="similarity">
    <text evidence="3">Belongs to the alpha-class carbonic anhydrase family.</text>
</comment>
<dbReference type="GO" id="GO:0008270">
    <property type="term" value="F:zinc ion binding"/>
    <property type="evidence" value="ECO:0007669"/>
    <property type="project" value="InterPro"/>
</dbReference>
<dbReference type="SMART" id="SM01057">
    <property type="entry name" value="Carb_anhydrase"/>
    <property type="match status" value="1"/>
</dbReference>
<gene>
    <name evidence="6" type="ORF">FEM48_Zijuj12G0061800</name>
</gene>
<dbReference type="SUPFAM" id="SSF51069">
    <property type="entry name" value="Carbonic anhydrase"/>
    <property type="match status" value="1"/>
</dbReference>
<evidence type="ECO:0000259" key="5">
    <source>
        <dbReference type="PROSITE" id="PS51144"/>
    </source>
</evidence>
<dbReference type="PROSITE" id="PS51144">
    <property type="entry name" value="ALPHA_CA_2"/>
    <property type="match status" value="1"/>
</dbReference>
<dbReference type="GO" id="GO:0009570">
    <property type="term" value="C:chloroplast stroma"/>
    <property type="evidence" value="ECO:0007669"/>
    <property type="project" value="UniProtKB-SubCell"/>
</dbReference>
<dbReference type="InterPro" id="IPR001148">
    <property type="entry name" value="CA_dom"/>
</dbReference>
<comment type="caution">
    <text evidence="6">The sequence shown here is derived from an EMBL/GenBank/DDBJ whole genome shotgun (WGS) entry which is preliminary data.</text>
</comment>
<comment type="catalytic activity">
    <reaction evidence="4">
        <text>hydrogencarbonate + H(+) = CO2 + H2O</text>
        <dbReference type="Rhea" id="RHEA:10748"/>
        <dbReference type="ChEBI" id="CHEBI:15377"/>
        <dbReference type="ChEBI" id="CHEBI:15378"/>
        <dbReference type="ChEBI" id="CHEBI:16526"/>
        <dbReference type="ChEBI" id="CHEBI:17544"/>
        <dbReference type="EC" id="4.2.1.1"/>
    </reaction>
</comment>
<evidence type="ECO:0000313" key="6">
    <source>
        <dbReference type="EMBL" id="KAH7512167.1"/>
    </source>
</evidence>
<dbReference type="GO" id="GO:0006730">
    <property type="term" value="P:one-carbon metabolic process"/>
    <property type="evidence" value="ECO:0007669"/>
    <property type="project" value="TreeGrafter"/>
</dbReference>
<dbReference type="Gene3D" id="3.10.200.10">
    <property type="entry name" value="Alpha carbonic anhydrase"/>
    <property type="match status" value="1"/>
</dbReference>
<dbReference type="CDD" id="cd03124">
    <property type="entry name" value="alpha_CA_prokaryotic_like"/>
    <property type="match status" value="1"/>
</dbReference>